<evidence type="ECO:0000259" key="2">
    <source>
        <dbReference type="Pfam" id="PF14321"/>
    </source>
</evidence>
<protein>
    <submittedName>
        <fullName evidence="3">DUF4382 domain-containing protein</fullName>
    </submittedName>
</protein>
<dbReference type="InterPro" id="IPR025491">
    <property type="entry name" value="DUF4382"/>
</dbReference>
<evidence type="ECO:0000256" key="1">
    <source>
        <dbReference type="SAM" id="SignalP"/>
    </source>
</evidence>
<comment type="caution">
    <text evidence="3">The sequence shown here is derived from an EMBL/GenBank/DDBJ whole genome shotgun (WGS) entry which is preliminary data.</text>
</comment>
<feature type="domain" description="DUF4382" evidence="2">
    <location>
        <begin position="36"/>
        <end position="180"/>
    </location>
</feature>
<reference evidence="4" key="1">
    <citation type="journal article" date="2019" name="Int. J. Syst. Evol. Microbiol.">
        <title>The Global Catalogue of Microorganisms (GCM) 10K type strain sequencing project: providing services to taxonomists for standard genome sequencing and annotation.</title>
        <authorList>
            <consortium name="The Broad Institute Genomics Platform"/>
            <consortium name="The Broad Institute Genome Sequencing Center for Infectious Disease"/>
            <person name="Wu L."/>
            <person name="Ma J."/>
        </authorList>
    </citation>
    <scope>NUCLEOTIDE SEQUENCE [LARGE SCALE GENOMIC DNA]</scope>
    <source>
        <strain evidence="4">KCTC 52438</strain>
    </source>
</reference>
<keyword evidence="1" id="KW-0732">Signal</keyword>
<dbReference type="RefSeq" id="WP_386722765.1">
    <property type="nucleotide sequence ID" value="NZ_JBHRSZ010000007.1"/>
</dbReference>
<evidence type="ECO:0000313" key="4">
    <source>
        <dbReference type="Proteomes" id="UP001595476"/>
    </source>
</evidence>
<feature type="signal peptide" evidence="1">
    <location>
        <begin position="1"/>
        <end position="21"/>
    </location>
</feature>
<dbReference type="Proteomes" id="UP001595476">
    <property type="component" value="Unassembled WGS sequence"/>
</dbReference>
<gene>
    <name evidence="3" type="ORF">ACFOEK_17525</name>
</gene>
<dbReference type="Pfam" id="PF14321">
    <property type="entry name" value="DUF4382"/>
    <property type="match status" value="1"/>
</dbReference>
<evidence type="ECO:0000313" key="3">
    <source>
        <dbReference type="EMBL" id="MFC3152843.1"/>
    </source>
</evidence>
<sequence length="300" mass="31158">MSAFKRMLPMVLIPMTLISCSGGGSSSGSASTSSGNGTFTLSITDAPVDNADSVVVEFTGVEVKPAEGEAISFTFDSPMSIDLLAQQNGNSAELVSDETLSAGSYNWIRLAVNAEEDGVMDSYIEISGTQFELDIPSGSQTGLKLNSGFTITASGNADYTIDFDLRKSVVLASGDYKLRPSLRLVDNAEVGSISGEVDATLIATACADANTYSGVVYVFSGAGITPDDLDGADPEPLSSATVSFDEDDAVYTYTAAFLEAGDYTLSYTCDEDDGEVDDTLIFNGTSDVTLAAGATGTLDF</sequence>
<organism evidence="3 4">
    <name type="scientific">Litoribrevibacter euphylliae</name>
    <dbReference type="NCBI Taxonomy" id="1834034"/>
    <lineage>
        <taxon>Bacteria</taxon>
        <taxon>Pseudomonadati</taxon>
        <taxon>Pseudomonadota</taxon>
        <taxon>Gammaproteobacteria</taxon>
        <taxon>Oceanospirillales</taxon>
        <taxon>Oceanospirillaceae</taxon>
        <taxon>Litoribrevibacter</taxon>
    </lineage>
</organism>
<dbReference type="EMBL" id="JBHRSZ010000007">
    <property type="protein sequence ID" value="MFC3152843.1"/>
    <property type="molecule type" value="Genomic_DNA"/>
</dbReference>
<accession>A0ABV7HJP9</accession>
<feature type="chain" id="PRO_5046555823" evidence="1">
    <location>
        <begin position="22"/>
        <end position="300"/>
    </location>
</feature>
<proteinExistence type="predicted"/>
<name>A0ABV7HJP9_9GAMM</name>
<keyword evidence="4" id="KW-1185">Reference proteome</keyword>
<dbReference type="PROSITE" id="PS51257">
    <property type="entry name" value="PROKAR_LIPOPROTEIN"/>
    <property type="match status" value="1"/>
</dbReference>